<dbReference type="EMBL" id="CT868671">
    <property type="protein sequence ID" value="CAK93172.1"/>
    <property type="molecule type" value="Genomic_DNA"/>
</dbReference>
<gene>
    <name evidence="7" type="ORF">GSPATT00004041001</name>
</gene>
<dbReference type="STRING" id="5888.A0ED05"/>
<dbReference type="GO" id="GO:0004683">
    <property type="term" value="F:calcium/calmodulin-dependent protein kinase activity"/>
    <property type="evidence" value="ECO:0000318"/>
    <property type="project" value="GO_Central"/>
</dbReference>
<dbReference type="GO" id="GO:0035556">
    <property type="term" value="P:intracellular signal transduction"/>
    <property type="evidence" value="ECO:0000318"/>
    <property type="project" value="GO_Central"/>
</dbReference>
<keyword evidence="8" id="KW-1185">Reference proteome</keyword>
<evidence type="ECO:0000256" key="4">
    <source>
        <dbReference type="ARBA" id="ARBA00022840"/>
    </source>
</evidence>
<feature type="region of interest" description="Disordered" evidence="5">
    <location>
        <begin position="435"/>
        <end position="476"/>
    </location>
</feature>
<evidence type="ECO:0000313" key="8">
    <source>
        <dbReference type="Proteomes" id="UP000000600"/>
    </source>
</evidence>
<dbReference type="InterPro" id="IPR011009">
    <property type="entry name" value="Kinase-like_dom_sf"/>
</dbReference>
<feature type="domain" description="Protein kinase" evidence="6">
    <location>
        <begin position="1"/>
        <end position="251"/>
    </location>
</feature>
<dbReference type="InterPro" id="IPR000719">
    <property type="entry name" value="Prot_kinase_dom"/>
</dbReference>
<dbReference type="GO" id="GO:0009931">
    <property type="term" value="F:calcium-dependent protein serine/threonine kinase activity"/>
    <property type="evidence" value="ECO:0000318"/>
    <property type="project" value="GO_Central"/>
</dbReference>
<dbReference type="GO" id="GO:0005737">
    <property type="term" value="C:cytoplasm"/>
    <property type="evidence" value="ECO:0000318"/>
    <property type="project" value="GO_Central"/>
</dbReference>
<proteinExistence type="predicted"/>
<dbReference type="KEGG" id="ptm:GSPATT00004041001"/>
<dbReference type="PANTHER" id="PTHR24348:SF22">
    <property type="entry name" value="NON-SPECIFIC SERINE_THREONINE PROTEIN KINASE"/>
    <property type="match status" value="1"/>
</dbReference>
<dbReference type="GO" id="GO:0005634">
    <property type="term" value="C:nucleus"/>
    <property type="evidence" value="ECO:0000318"/>
    <property type="project" value="GO_Central"/>
</dbReference>
<dbReference type="PROSITE" id="PS50011">
    <property type="entry name" value="PROTEIN_KINASE_DOM"/>
    <property type="match status" value="1"/>
</dbReference>
<dbReference type="GO" id="GO:0005516">
    <property type="term" value="F:calmodulin binding"/>
    <property type="evidence" value="ECO:0000318"/>
    <property type="project" value="GO_Central"/>
</dbReference>
<evidence type="ECO:0000313" key="7">
    <source>
        <dbReference type="EMBL" id="CAK93172.1"/>
    </source>
</evidence>
<dbReference type="Proteomes" id="UP000000600">
    <property type="component" value="Unassembled WGS sequence"/>
</dbReference>
<dbReference type="RefSeq" id="XP_001460569.1">
    <property type="nucleotide sequence ID" value="XM_001460532.1"/>
</dbReference>
<dbReference type="GO" id="GO:0005524">
    <property type="term" value="F:ATP binding"/>
    <property type="evidence" value="ECO:0007669"/>
    <property type="project" value="UniProtKB-KW"/>
</dbReference>
<dbReference type="SUPFAM" id="SSF56112">
    <property type="entry name" value="Protein kinase-like (PK-like)"/>
    <property type="match status" value="1"/>
</dbReference>
<keyword evidence="2" id="KW-0547">Nucleotide-binding</keyword>
<keyword evidence="4" id="KW-0067">ATP-binding</keyword>
<dbReference type="GO" id="GO:0010506">
    <property type="term" value="P:regulation of autophagy"/>
    <property type="evidence" value="ECO:0007669"/>
    <property type="project" value="InterPro"/>
</dbReference>
<organism evidence="7 8">
    <name type="scientific">Paramecium tetraurelia</name>
    <dbReference type="NCBI Taxonomy" id="5888"/>
    <lineage>
        <taxon>Eukaryota</taxon>
        <taxon>Sar</taxon>
        <taxon>Alveolata</taxon>
        <taxon>Ciliophora</taxon>
        <taxon>Intramacronucleata</taxon>
        <taxon>Oligohymenophorea</taxon>
        <taxon>Peniculida</taxon>
        <taxon>Parameciidae</taxon>
        <taxon>Paramecium</taxon>
    </lineage>
</organism>
<evidence type="ECO:0000256" key="2">
    <source>
        <dbReference type="ARBA" id="ARBA00022741"/>
    </source>
</evidence>
<accession>A0ED05</accession>
<dbReference type="PROSITE" id="PS00108">
    <property type="entry name" value="PROTEIN_KINASE_ST"/>
    <property type="match status" value="1"/>
</dbReference>
<dbReference type="OMA" id="NYACNIP"/>
<dbReference type="InterPro" id="IPR008271">
    <property type="entry name" value="Ser/Thr_kinase_AS"/>
</dbReference>
<sequence length="516" mass="59696">MGTFGIVLKGKNQSTQQIVAIKIQQEMKENEKEMLNKMKGKEFRNLIKIFEIEQIDNYYYIVMEYCTESLYDRIKSKGTINPDQIRFIMKEIGNGLKEIHDLGYAHRDMKPENVLIFQKKDLNGTTQELYKICDFGTIKDVDVLQTQAIGTAYYLAPEQLIKTNQGSSYTSKVDIWAFGAMIYELMTNIPLFDGYSEEEVYQKILSTTQEQIDEKINTNLRLERKYKTLLLNMLQIDTNKRYDIHQVQSDLRGQSQNVTRNQVPNSRISQIISGQQNSGQQISNLVPKKYPIFDLPIPMPTKTLQNFQKTEILPAPQQLKEKQQQMNININNQTQNKVSSQMNYACNIPPKNSSMQKFDQPQPKFQGNQPSNIGKSIQINPFSIKANMELEQKQPSSLAQDQIVQKQQVPPQQQIPQNTQQITKVRFNSTISNSFQEKNPQKQGNNFGNINQSQPLSIDGPKQNFTQNRNSSTQPQTQPIFQLNQSMKLNQQQNYFQNFAPRQDRFNPSKFTQQLS</sequence>
<dbReference type="SMART" id="SM00220">
    <property type="entry name" value="S_TKc"/>
    <property type="match status" value="1"/>
</dbReference>
<dbReference type="Gene3D" id="1.10.510.10">
    <property type="entry name" value="Transferase(Phosphotransferase) domain 1"/>
    <property type="match status" value="1"/>
</dbReference>
<dbReference type="AlphaFoldDB" id="A0ED05"/>
<dbReference type="PANTHER" id="PTHR24348">
    <property type="entry name" value="SERINE/THREONINE-PROTEIN KINASE UNC-51-RELATED"/>
    <property type="match status" value="1"/>
</dbReference>
<evidence type="ECO:0000256" key="3">
    <source>
        <dbReference type="ARBA" id="ARBA00022777"/>
    </source>
</evidence>
<dbReference type="InParanoid" id="A0ED05"/>
<reference evidence="7 8" key="1">
    <citation type="journal article" date="2006" name="Nature">
        <title>Global trends of whole-genome duplications revealed by the ciliate Paramecium tetraurelia.</title>
        <authorList>
            <consortium name="Genoscope"/>
            <person name="Aury J.-M."/>
            <person name="Jaillon O."/>
            <person name="Duret L."/>
            <person name="Noel B."/>
            <person name="Jubin C."/>
            <person name="Porcel B.M."/>
            <person name="Segurens B."/>
            <person name="Daubin V."/>
            <person name="Anthouard V."/>
            <person name="Aiach N."/>
            <person name="Arnaiz O."/>
            <person name="Billaut A."/>
            <person name="Beisson J."/>
            <person name="Blanc I."/>
            <person name="Bouhouche K."/>
            <person name="Camara F."/>
            <person name="Duharcourt S."/>
            <person name="Guigo R."/>
            <person name="Gogendeau D."/>
            <person name="Katinka M."/>
            <person name="Keller A.-M."/>
            <person name="Kissmehl R."/>
            <person name="Klotz C."/>
            <person name="Koll F."/>
            <person name="Le Moue A."/>
            <person name="Lepere C."/>
            <person name="Malinsky S."/>
            <person name="Nowacki M."/>
            <person name="Nowak J.K."/>
            <person name="Plattner H."/>
            <person name="Poulain J."/>
            <person name="Ruiz F."/>
            <person name="Serrano V."/>
            <person name="Zagulski M."/>
            <person name="Dessen P."/>
            <person name="Betermier M."/>
            <person name="Weissenbach J."/>
            <person name="Scarpelli C."/>
            <person name="Schachter V."/>
            <person name="Sperling L."/>
            <person name="Meyer E."/>
            <person name="Cohen J."/>
            <person name="Wincker P."/>
        </authorList>
    </citation>
    <scope>NUCLEOTIDE SEQUENCE [LARGE SCALE GENOMIC DNA]</scope>
    <source>
        <strain evidence="7 8">Stock d4-2</strain>
    </source>
</reference>
<name>A0ED05_PARTE</name>
<dbReference type="GeneID" id="5046354"/>
<protein>
    <recommendedName>
        <fullName evidence="6">Protein kinase domain-containing protein</fullName>
    </recommendedName>
</protein>
<dbReference type="OrthoDB" id="7869584at2759"/>
<keyword evidence="1" id="KW-0808">Transferase</keyword>
<evidence type="ECO:0000256" key="1">
    <source>
        <dbReference type="ARBA" id="ARBA00022679"/>
    </source>
</evidence>
<feature type="compositionally biased region" description="Polar residues" evidence="5">
    <location>
        <begin position="435"/>
        <end position="456"/>
    </location>
</feature>
<feature type="region of interest" description="Disordered" evidence="5">
    <location>
        <begin position="355"/>
        <end position="375"/>
    </location>
</feature>
<feature type="compositionally biased region" description="Polar residues" evidence="5">
    <location>
        <begin position="463"/>
        <end position="476"/>
    </location>
</feature>
<evidence type="ECO:0000259" key="6">
    <source>
        <dbReference type="PROSITE" id="PS50011"/>
    </source>
</evidence>
<evidence type="ECO:0000256" key="5">
    <source>
        <dbReference type="SAM" id="MobiDB-lite"/>
    </source>
</evidence>
<dbReference type="eggNOG" id="KOG0661">
    <property type="taxonomic scope" value="Eukaryota"/>
</dbReference>
<dbReference type="Pfam" id="PF00069">
    <property type="entry name" value="Pkinase"/>
    <property type="match status" value="1"/>
</dbReference>
<dbReference type="HOGENOM" id="CLU_528385_0_0_1"/>
<dbReference type="InterPro" id="IPR045269">
    <property type="entry name" value="Atg1-like"/>
</dbReference>
<keyword evidence="3" id="KW-0418">Kinase</keyword>